<dbReference type="RefSeq" id="WP_025227387.1">
    <property type="nucleotide sequence ID" value="NZ_CP007139.1"/>
</dbReference>
<dbReference type="InterPro" id="IPR036291">
    <property type="entry name" value="NAD(P)-bd_dom_sf"/>
</dbReference>
<protein>
    <submittedName>
        <fullName evidence="4">Oxidoreductase domain-containing protein</fullName>
    </submittedName>
</protein>
<dbReference type="Pfam" id="PF22725">
    <property type="entry name" value="GFO_IDH_MocA_C3"/>
    <property type="match status" value="1"/>
</dbReference>
<name>A0A068NKI8_FIMGI</name>
<dbReference type="InterPro" id="IPR050463">
    <property type="entry name" value="Gfo/Idh/MocA_oxidrdct_glycsds"/>
</dbReference>
<dbReference type="HOGENOM" id="CLU_023194_1_4_0"/>
<dbReference type="SUPFAM" id="SSF55347">
    <property type="entry name" value="Glyceraldehyde-3-phosphate dehydrogenase-like, C-terminal domain"/>
    <property type="match status" value="1"/>
</dbReference>
<keyword evidence="5" id="KW-1185">Reference proteome</keyword>
<proteinExistence type="predicted"/>
<evidence type="ECO:0000259" key="2">
    <source>
        <dbReference type="Pfam" id="PF01408"/>
    </source>
</evidence>
<dbReference type="EMBL" id="CP007139">
    <property type="protein sequence ID" value="AIE83957.1"/>
    <property type="molecule type" value="Genomic_DNA"/>
</dbReference>
<evidence type="ECO:0000313" key="4">
    <source>
        <dbReference type="EMBL" id="AIE83957.1"/>
    </source>
</evidence>
<evidence type="ECO:0000259" key="3">
    <source>
        <dbReference type="Pfam" id="PF22725"/>
    </source>
</evidence>
<accession>A0A068NKI8</accession>
<feature type="domain" description="GFO/IDH/MocA-like oxidoreductase" evidence="3">
    <location>
        <begin position="138"/>
        <end position="279"/>
    </location>
</feature>
<dbReference type="SUPFAM" id="SSF51735">
    <property type="entry name" value="NAD(P)-binding Rossmann-fold domains"/>
    <property type="match status" value="1"/>
</dbReference>
<evidence type="ECO:0000313" key="5">
    <source>
        <dbReference type="Proteomes" id="UP000027982"/>
    </source>
</evidence>
<dbReference type="GO" id="GO:0000166">
    <property type="term" value="F:nucleotide binding"/>
    <property type="evidence" value="ECO:0007669"/>
    <property type="project" value="InterPro"/>
</dbReference>
<keyword evidence="1" id="KW-0560">Oxidoreductase</keyword>
<dbReference type="Gene3D" id="3.30.360.10">
    <property type="entry name" value="Dihydrodipicolinate Reductase, domain 2"/>
    <property type="match status" value="1"/>
</dbReference>
<dbReference type="STRING" id="661478.OP10G_0589"/>
<dbReference type="OrthoDB" id="9815825at2"/>
<dbReference type="Pfam" id="PF01408">
    <property type="entry name" value="GFO_IDH_MocA"/>
    <property type="match status" value="1"/>
</dbReference>
<evidence type="ECO:0000256" key="1">
    <source>
        <dbReference type="ARBA" id="ARBA00023002"/>
    </source>
</evidence>
<dbReference type="InterPro" id="IPR055170">
    <property type="entry name" value="GFO_IDH_MocA-like_dom"/>
</dbReference>
<dbReference type="AlphaFoldDB" id="A0A068NKI8"/>
<organism evidence="4 5">
    <name type="scientific">Fimbriimonas ginsengisoli Gsoil 348</name>
    <dbReference type="NCBI Taxonomy" id="661478"/>
    <lineage>
        <taxon>Bacteria</taxon>
        <taxon>Bacillati</taxon>
        <taxon>Armatimonadota</taxon>
        <taxon>Fimbriimonadia</taxon>
        <taxon>Fimbriimonadales</taxon>
        <taxon>Fimbriimonadaceae</taxon>
        <taxon>Fimbriimonas</taxon>
    </lineage>
</organism>
<feature type="domain" description="Gfo/Idh/MocA-like oxidoreductase N-terminal" evidence="2">
    <location>
        <begin position="8"/>
        <end position="125"/>
    </location>
</feature>
<reference evidence="4 5" key="1">
    <citation type="journal article" date="2014" name="PLoS ONE">
        <title>The first complete genome sequence of the class fimbriimonadia in the phylum armatimonadetes.</title>
        <authorList>
            <person name="Hu Z.Y."/>
            <person name="Wang Y.Z."/>
            <person name="Im W.T."/>
            <person name="Wang S.Y."/>
            <person name="Zhao G.P."/>
            <person name="Zheng H.J."/>
            <person name="Quan Z.X."/>
        </authorList>
    </citation>
    <scope>NUCLEOTIDE SEQUENCE [LARGE SCALE GENOMIC DNA]</scope>
    <source>
        <strain evidence="4">Gsoil 348</strain>
    </source>
</reference>
<dbReference type="Proteomes" id="UP000027982">
    <property type="component" value="Chromosome"/>
</dbReference>
<dbReference type="eggNOG" id="COG0673">
    <property type="taxonomic scope" value="Bacteria"/>
</dbReference>
<gene>
    <name evidence="4" type="ORF">OP10G_0589</name>
</gene>
<dbReference type="KEGG" id="fgi:OP10G_0589"/>
<sequence>MANKPLGMGVVGAGSIGIRAALQHFSCADVQDRVTLAAVCDPAPGRAEAAAAKFGVPGHFDSLEALLEDPGVDLVTICSPISLHYEQGLMAIAAGKHIHFNKTITVTADEAIDLIAKAERAGVKIVASPGQMTRPALREVRRRVREGELGQLSWAVTGASFGSYHEKEGLRQGTDVLSNINPAWYWKKPGGGPLYDMTVYGLHSLTGILGPAKRVTGMSANVVKEREFRGEMYPCDAEDNTLMVLDFGSGVFAFVYGTFAGTVSDWAGPSFFGTKGTIVGLNHNGQPITADAGHHAYGPHVTGVHADMEEAHVFEDMMQLVDWIRDDNAKPIATAEHAAHVVEIIEAALRSSETGEAQTLKTTFQQV</sequence>
<dbReference type="PANTHER" id="PTHR43818">
    <property type="entry name" value="BCDNA.GH03377"/>
    <property type="match status" value="1"/>
</dbReference>
<dbReference type="Gene3D" id="3.40.50.720">
    <property type="entry name" value="NAD(P)-binding Rossmann-like Domain"/>
    <property type="match status" value="1"/>
</dbReference>
<dbReference type="InterPro" id="IPR000683">
    <property type="entry name" value="Gfo/Idh/MocA-like_OxRdtase_N"/>
</dbReference>
<dbReference type="PANTHER" id="PTHR43818:SF11">
    <property type="entry name" value="BCDNA.GH03377"/>
    <property type="match status" value="1"/>
</dbReference>
<dbReference type="GO" id="GO:0016491">
    <property type="term" value="F:oxidoreductase activity"/>
    <property type="evidence" value="ECO:0007669"/>
    <property type="project" value="UniProtKB-KW"/>
</dbReference>